<comment type="similarity">
    <text evidence="7">Belongs to the chloroperoxidase family.</text>
</comment>
<evidence type="ECO:0000256" key="4">
    <source>
        <dbReference type="ARBA" id="ARBA00022723"/>
    </source>
</evidence>
<comment type="caution">
    <text evidence="10">The sequence shown here is derived from an EMBL/GenBank/DDBJ whole genome shotgun (WGS) entry which is preliminary data.</text>
</comment>
<dbReference type="PANTHER" id="PTHR33577">
    <property type="entry name" value="STERIGMATOCYSTIN BIOSYNTHESIS PEROXIDASE STCC-RELATED"/>
    <property type="match status" value="1"/>
</dbReference>
<name>A0A976FQS0_BRELC</name>
<organism evidence="10 11">
    <name type="scientific">Bremia lactucae</name>
    <name type="common">Lettuce downy mildew</name>
    <dbReference type="NCBI Taxonomy" id="4779"/>
    <lineage>
        <taxon>Eukaryota</taxon>
        <taxon>Sar</taxon>
        <taxon>Stramenopiles</taxon>
        <taxon>Oomycota</taxon>
        <taxon>Peronosporomycetes</taxon>
        <taxon>Peronosporales</taxon>
        <taxon>Peronosporaceae</taxon>
        <taxon>Bremia</taxon>
    </lineage>
</organism>
<dbReference type="Proteomes" id="UP000294530">
    <property type="component" value="Unassembled WGS sequence"/>
</dbReference>
<evidence type="ECO:0000256" key="8">
    <source>
        <dbReference type="SAM" id="SignalP"/>
    </source>
</evidence>
<evidence type="ECO:0000256" key="7">
    <source>
        <dbReference type="ARBA" id="ARBA00025795"/>
    </source>
</evidence>
<dbReference type="PANTHER" id="PTHR33577:SF9">
    <property type="entry name" value="PEROXIDASE STCC"/>
    <property type="match status" value="1"/>
</dbReference>
<keyword evidence="4" id="KW-0479">Metal-binding</keyword>
<dbReference type="Pfam" id="PF01328">
    <property type="entry name" value="Peroxidase_2"/>
    <property type="match status" value="1"/>
</dbReference>
<dbReference type="InterPro" id="IPR036851">
    <property type="entry name" value="Chloroperoxidase-like_sf"/>
</dbReference>
<keyword evidence="11" id="KW-1185">Reference proteome</keyword>
<dbReference type="KEGG" id="blac:94346473"/>
<evidence type="ECO:0000256" key="3">
    <source>
        <dbReference type="ARBA" id="ARBA00022617"/>
    </source>
</evidence>
<dbReference type="GeneID" id="94346473"/>
<proteinExistence type="inferred from homology"/>
<dbReference type="RefSeq" id="XP_067820697.1">
    <property type="nucleotide sequence ID" value="XM_067960802.1"/>
</dbReference>
<dbReference type="EMBL" id="SHOA02000004">
    <property type="protein sequence ID" value="TDH71198.1"/>
    <property type="molecule type" value="Genomic_DNA"/>
</dbReference>
<evidence type="ECO:0000259" key="9">
    <source>
        <dbReference type="PROSITE" id="PS51405"/>
    </source>
</evidence>
<keyword evidence="8" id="KW-0732">Signal</keyword>
<dbReference type="GO" id="GO:0004601">
    <property type="term" value="F:peroxidase activity"/>
    <property type="evidence" value="ECO:0007669"/>
    <property type="project" value="UniProtKB-KW"/>
</dbReference>
<evidence type="ECO:0000313" key="10">
    <source>
        <dbReference type="EMBL" id="TDH71198.1"/>
    </source>
</evidence>
<dbReference type="Gene3D" id="1.10.489.10">
    <property type="entry name" value="Chloroperoxidase-like"/>
    <property type="match status" value="1"/>
</dbReference>
<feature type="signal peptide" evidence="8">
    <location>
        <begin position="1"/>
        <end position="23"/>
    </location>
</feature>
<reference evidence="10 11" key="1">
    <citation type="journal article" date="2021" name="Genome Biol.">
        <title>AFLAP: assembly-free linkage analysis pipeline using k-mers from genome sequencing data.</title>
        <authorList>
            <person name="Fletcher K."/>
            <person name="Zhang L."/>
            <person name="Gil J."/>
            <person name="Han R."/>
            <person name="Cavanaugh K."/>
            <person name="Michelmore R."/>
        </authorList>
    </citation>
    <scope>NUCLEOTIDE SEQUENCE [LARGE SCALE GENOMIC DNA]</scope>
    <source>
        <strain evidence="10 11">SF5</strain>
    </source>
</reference>
<accession>A0A976FQS0</accession>
<keyword evidence="5" id="KW-0560">Oxidoreductase</keyword>
<feature type="domain" description="Heme haloperoxidase family profile" evidence="9">
    <location>
        <begin position="42"/>
        <end position="246"/>
    </location>
</feature>
<dbReference type="AlphaFoldDB" id="A0A976FQS0"/>
<dbReference type="GO" id="GO:0046872">
    <property type="term" value="F:metal ion binding"/>
    <property type="evidence" value="ECO:0007669"/>
    <property type="project" value="UniProtKB-KW"/>
</dbReference>
<protein>
    <recommendedName>
        <fullName evidence="9">Heme haloperoxidase family profile domain-containing protein</fullName>
    </recommendedName>
</protein>
<dbReference type="SUPFAM" id="SSF47571">
    <property type="entry name" value="Cloroperoxidase"/>
    <property type="match status" value="1"/>
</dbReference>
<keyword evidence="6" id="KW-0408">Iron</keyword>
<dbReference type="InterPro" id="IPR000028">
    <property type="entry name" value="Chloroperoxidase"/>
</dbReference>
<comment type="cofactor">
    <cofactor evidence="1">
        <name>heme b</name>
        <dbReference type="ChEBI" id="CHEBI:60344"/>
    </cofactor>
</comment>
<evidence type="ECO:0000256" key="1">
    <source>
        <dbReference type="ARBA" id="ARBA00001970"/>
    </source>
</evidence>
<feature type="chain" id="PRO_5037515332" description="Heme haloperoxidase family profile domain-containing protein" evidence="8">
    <location>
        <begin position="24"/>
        <end position="257"/>
    </location>
</feature>
<keyword evidence="3" id="KW-0349">Heme</keyword>
<evidence type="ECO:0000313" key="11">
    <source>
        <dbReference type="Proteomes" id="UP000294530"/>
    </source>
</evidence>
<gene>
    <name evidence="10" type="ORF">CCR75_002705</name>
</gene>
<evidence type="ECO:0000256" key="6">
    <source>
        <dbReference type="ARBA" id="ARBA00023004"/>
    </source>
</evidence>
<evidence type="ECO:0000256" key="5">
    <source>
        <dbReference type="ARBA" id="ARBA00023002"/>
    </source>
</evidence>
<dbReference type="PROSITE" id="PS51405">
    <property type="entry name" value="HEME_HALOPEROXIDASE"/>
    <property type="match status" value="1"/>
</dbReference>
<keyword evidence="2" id="KW-0575">Peroxidase</keyword>
<sequence length="257" mass="27846">MFRVTIFAAIALIATNGVPFVQAGGGPTQQISCDDTSGQLKVGDYFKPATSQTSLELNNVAPNSRSPCPGFNSLANGGYLPRDGKNVNKDMIRTAFMNVFNIAEDWINAQFSRLPDVFSLDFLSTLDRHASFVRDDINLNPNAVEVNTTLAKDFLSRADADGKISLAAVAKARVDRDNQCKAINPVCNYTAPVEMTAFRQAALLLHIMGQIDFITAAHAESFLVQEKIPVDFVKSGVPITVAALNMTYTKLVEAAPK</sequence>
<evidence type="ECO:0000256" key="2">
    <source>
        <dbReference type="ARBA" id="ARBA00022559"/>
    </source>
</evidence>
<dbReference type="OrthoDB" id="407298at2759"/>